<dbReference type="Proteomes" id="UP000271098">
    <property type="component" value="Unassembled WGS sequence"/>
</dbReference>
<evidence type="ECO:0000256" key="2">
    <source>
        <dbReference type="ARBA" id="ARBA00023065"/>
    </source>
</evidence>
<keyword evidence="3" id="KW-0129">CBS domain</keyword>
<evidence type="ECO:0000259" key="4">
    <source>
        <dbReference type="PROSITE" id="PS51371"/>
    </source>
</evidence>
<feature type="domain" description="CBS" evidence="4">
    <location>
        <begin position="1"/>
        <end position="51"/>
    </location>
</feature>
<dbReference type="InterPro" id="IPR046342">
    <property type="entry name" value="CBS_dom_sf"/>
</dbReference>
<comment type="subcellular location">
    <subcellularLocation>
        <location evidence="1">Endosome membrane</location>
        <topology evidence="1">Multi-pass membrane protein</topology>
    </subcellularLocation>
</comment>
<dbReference type="PANTHER" id="PTHR45711">
    <property type="entry name" value="CHLORIDE CHANNEL PROTEIN"/>
    <property type="match status" value="1"/>
</dbReference>
<evidence type="ECO:0000313" key="5">
    <source>
        <dbReference type="EMBL" id="VDN45258.1"/>
    </source>
</evidence>
<dbReference type="GO" id="GO:0005886">
    <property type="term" value="C:plasma membrane"/>
    <property type="evidence" value="ECO:0007669"/>
    <property type="project" value="TreeGrafter"/>
</dbReference>
<organism evidence="7">
    <name type="scientific">Gongylonema pulchrum</name>
    <dbReference type="NCBI Taxonomy" id="637853"/>
    <lineage>
        <taxon>Eukaryota</taxon>
        <taxon>Metazoa</taxon>
        <taxon>Ecdysozoa</taxon>
        <taxon>Nematoda</taxon>
        <taxon>Chromadorea</taxon>
        <taxon>Rhabditida</taxon>
        <taxon>Spirurina</taxon>
        <taxon>Spiruromorpha</taxon>
        <taxon>Spiruroidea</taxon>
        <taxon>Gongylonematidae</taxon>
        <taxon>Gongylonema</taxon>
    </lineage>
</organism>
<dbReference type="PANTHER" id="PTHR45711:SF6">
    <property type="entry name" value="CHLORIDE CHANNEL PROTEIN"/>
    <property type="match status" value="1"/>
</dbReference>
<name>A0A183EZ27_9BILA</name>
<dbReference type="GO" id="GO:0005794">
    <property type="term" value="C:Golgi apparatus"/>
    <property type="evidence" value="ECO:0007669"/>
    <property type="project" value="TreeGrafter"/>
</dbReference>
<dbReference type="Pfam" id="PF00571">
    <property type="entry name" value="CBS"/>
    <property type="match status" value="1"/>
</dbReference>
<dbReference type="Gene3D" id="3.90.1280.20">
    <property type="match status" value="1"/>
</dbReference>
<evidence type="ECO:0000313" key="6">
    <source>
        <dbReference type="Proteomes" id="UP000271098"/>
    </source>
</evidence>
<gene>
    <name evidence="5" type="ORF">GPUH_LOCUS26219</name>
</gene>
<evidence type="ECO:0000256" key="3">
    <source>
        <dbReference type="PROSITE-ProRule" id="PRU00703"/>
    </source>
</evidence>
<reference evidence="5 6" key="2">
    <citation type="submission" date="2018-11" db="EMBL/GenBank/DDBJ databases">
        <authorList>
            <consortium name="Pathogen Informatics"/>
        </authorList>
    </citation>
    <scope>NUCLEOTIDE SEQUENCE [LARGE SCALE GENOMIC DNA]</scope>
</reference>
<evidence type="ECO:0000313" key="7">
    <source>
        <dbReference type="WBParaSite" id="GPUH_0002624801-mRNA-1"/>
    </source>
</evidence>
<reference evidence="7" key="1">
    <citation type="submission" date="2016-06" db="UniProtKB">
        <authorList>
            <consortium name="WormBaseParasite"/>
        </authorList>
    </citation>
    <scope>IDENTIFICATION</scope>
</reference>
<dbReference type="GO" id="GO:0005769">
    <property type="term" value="C:early endosome"/>
    <property type="evidence" value="ECO:0007669"/>
    <property type="project" value="TreeGrafter"/>
</dbReference>
<evidence type="ECO:0000256" key="1">
    <source>
        <dbReference type="ARBA" id="ARBA00004337"/>
    </source>
</evidence>
<sequence>MTVTDQTPMETVIDMFRKLGLRQVLVTRNGRLLGIITKKDILHFMKMGDTIESHPF</sequence>
<dbReference type="InterPro" id="IPR000644">
    <property type="entry name" value="CBS_dom"/>
</dbReference>
<dbReference type="SMART" id="SM00116">
    <property type="entry name" value="CBS"/>
    <property type="match status" value="1"/>
</dbReference>
<dbReference type="GO" id="GO:0005247">
    <property type="term" value="F:voltage-gated chloride channel activity"/>
    <property type="evidence" value="ECO:0007669"/>
    <property type="project" value="TreeGrafter"/>
</dbReference>
<dbReference type="GO" id="GO:0010008">
    <property type="term" value="C:endosome membrane"/>
    <property type="evidence" value="ECO:0007669"/>
    <property type="project" value="UniProtKB-SubCell"/>
</dbReference>
<accession>A0A183EZ27</accession>
<proteinExistence type="predicted"/>
<dbReference type="SUPFAM" id="SSF54631">
    <property type="entry name" value="CBS-domain pair"/>
    <property type="match status" value="1"/>
</dbReference>
<dbReference type="GO" id="GO:0008021">
    <property type="term" value="C:synaptic vesicle"/>
    <property type="evidence" value="ECO:0007669"/>
    <property type="project" value="TreeGrafter"/>
</dbReference>
<dbReference type="PROSITE" id="PS51371">
    <property type="entry name" value="CBS"/>
    <property type="match status" value="1"/>
</dbReference>
<protein>
    <submittedName>
        <fullName evidence="7">CBS domain-containing protein</fullName>
    </submittedName>
</protein>
<keyword evidence="2" id="KW-0406">Ion transport</keyword>
<keyword evidence="6" id="KW-1185">Reference proteome</keyword>
<dbReference type="WBParaSite" id="GPUH_0002624801-mRNA-1">
    <property type="protein sequence ID" value="GPUH_0002624801-mRNA-1"/>
    <property type="gene ID" value="GPUH_0002624801"/>
</dbReference>
<dbReference type="AlphaFoldDB" id="A0A183EZ27"/>
<dbReference type="EMBL" id="UYRT01109411">
    <property type="protein sequence ID" value="VDN45258.1"/>
    <property type="molecule type" value="Genomic_DNA"/>
</dbReference>
<dbReference type="OrthoDB" id="5819110at2759"/>
<keyword evidence="2" id="KW-0813">Transport</keyword>